<dbReference type="GeneID" id="43595705"/>
<dbReference type="STRING" id="2656787.A0A370TSK9"/>
<evidence type="ECO:0000256" key="1">
    <source>
        <dbReference type="ARBA" id="ARBA00038414"/>
    </source>
</evidence>
<reference evidence="2 3" key="1">
    <citation type="journal article" date="2018" name="IMA Fungus">
        <title>IMA Genome-F 9: Draft genome sequence of Annulohypoxylon stygium, Aspergillus mulundensis, Berkeleyomyces basicola (syn. Thielaviopsis basicola), Ceratocystis smalleyi, two Cercospora beticola strains, Coleophoma cylindrospora, Fusarium fracticaudum, Phialophora cf. hyalina, and Morchella septimelata.</title>
        <authorList>
            <person name="Wingfield B.D."/>
            <person name="Bills G.F."/>
            <person name="Dong Y."/>
            <person name="Huang W."/>
            <person name="Nel W.J."/>
            <person name="Swalarsk-Parry B.S."/>
            <person name="Vaghefi N."/>
            <person name="Wilken P.M."/>
            <person name="An Z."/>
            <person name="de Beer Z.W."/>
            <person name="De Vos L."/>
            <person name="Chen L."/>
            <person name="Duong T.A."/>
            <person name="Gao Y."/>
            <person name="Hammerbacher A."/>
            <person name="Kikkert J.R."/>
            <person name="Li Y."/>
            <person name="Li H."/>
            <person name="Li K."/>
            <person name="Li Q."/>
            <person name="Liu X."/>
            <person name="Ma X."/>
            <person name="Naidoo K."/>
            <person name="Pethybridge S.J."/>
            <person name="Sun J."/>
            <person name="Steenkamp E.T."/>
            <person name="van der Nest M.A."/>
            <person name="van Wyk S."/>
            <person name="Wingfield M.J."/>
            <person name="Xiong C."/>
            <person name="Yue Q."/>
            <person name="Zhang X."/>
        </authorList>
    </citation>
    <scope>NUCLEOTIDE SEQUENCE [LARGE SCALE GENOMIC DNA]</scope>
    <source>
        <strain evidence="2 3">BP 5553</strain>
    </source>
</reference>
<accession>A0A370TSK9</accession>
<dbReference type="AlphaFoldDB" id="A0A370TSK9"/>
<dbReference type="InterPro" id="IPR015942">
    <property type="entry name" value="Asp/Glu/hydantoin_racemase"/>
</dbReference>
<comment type="similarity">
    <text evidence="1">Belongs to the HyuE racemase family.</text>
</comment>
<dbReference type="Proteomes" id="UP000254866">
    <property type="component" value="Unassembled WGS sequence"/>
</dbReference>
<evidence type="ECO:0008006" key="4">
    <source>
        <dbReference type="Google" id="ProtNLM"/>
    </source>
</evidence>
<organism evidence="2 3">
    <name type="scientific">Venustampulla echinocandica</name>
    <dbReference type="NCBI Taxonomy" id="2656787"/>
    <lineage>
        <taxon>Eukaryota</taxon>
        <taxon>Fungi</taxon>
        <taxon>Dikarya</taxon>
        <taxon>Ascomycota</taxon>
        <taxon>Pezizomycotina</taxon>
        <taxon>Leotiomycetes</taxon>
        <taxon>Helotiales</taxon>
        <taxon>Pleuroascaceae</taxon>
        <taxon>Venustampulla</taxon>
    </lineage>
</organism>
<evidence type="ECO:0000313" key="3">
    <source>
        <dbReference type="Proteomes" id="UP000254866"/>
    </source>
</evidence>
<gene>
    <name evidence="2" type="ORF">BP5553_02856</name>
</gene>
<dbReference type="Pfam" id="PF01177">
    <property type="entry name" value="Asp_Glu_race"/>
    <property type="match status" value="1"/>
</dbReference>
<keyword evidence="3" id="KW-1185">Reference proteome</keyword>
<dbReference type="InterPro" id="IPR053714">
    <property type="entry name" value="Iso_Racemase_Enz_sf"/>
</dbReference>
<proteinExistence type="inferred from homology"/>
<dbReference type="InterPro" id="IPR052186">
    <property type="entry name" value="Hydantoin_racemase-like"/>
</dbReference>
<evidence type="ECO:0000313" key="2">
    <source>
        <dbReference type="EMBL" id="RDL38516.1"/>
    </source>
</evidence>
<dbReference type="EMBL" id="NPIC01000002">
    <property type="protein sequence ID" value="RDL38516.1"/>
    <property type="molecule type" value="Genomic_DNA"/>
</dbReference>
<comment type="caution">
    <text evidence="2">The sequence shown here is derived from an EMBL/GenBank/DDBJ whole genome shotgun (WGS) entry which is preliminary data.</text>
</comment>
<sequence>MSMPPPVLLPSVTGFSQRVINVLLINPNGTSSMTDACLRSLESTLPPHCTVSGFTCSHPAPSAIEGHLDGVLSAAAAIRAVAPIAANYDAFLVACFSAHPLINALREEVTGPVIGIMEAALYSARILGGRLGVVATGGRSKIMHEDAIRYYGLDAFSVGCETSNLGVLELERLPRDKVLDLVSEAARRLVQEKGADCLALGCAGMTEMKIRCEEAVGAKNAVAQVIDGVGVGVQILIGLVREGHVTAKGGIFRSAPDGRKARGQDWL</sequence>
<name>A0A370TSK9_9HELO</name>
<dbReference type="GO" id="GO:0047661">
    <property type="term" value="F:amino-acid racemase activity"/>
    <property type="evidence" value="ECO:0007669"/>
    <property type="project" value="InterPro"/>
</dbReference>
<dbReference type="Gene3D" id="3.40.50.12500">
    <property type="match status" value="1"/>
</dbReference>
<protein>
    <recommendedName>
        <fullName evidence="4">Hydantoin racemase</fullName>
    </recommendedName>
</protein>
<dbReference type="OrthoDB" id="412018at2759"/>
<dbReference type="RefSeq" id="XP_031871172.1">
    <property type="nucleotide sequence ID" value="XM_032011479.1"/>
</dbReference>
<dbReference type="PANTHER" id="PTHR28047:SF6">
    <property type="entry name" value="CN HYDROLASE DOMAIN-CONTAINING PROTEIN"/>
    <property type="match status" value="1"/>
</dbReference>
<dbReference type="PANTHER" id="PTHR28047">
    <property type="entry name" value="PROTEIN DCG1"/>
    <property type="match status" value="1"/>
</dbReference>